<sequence length="84" mass="9454">MQSPHVYVEQSEVIAALMPEVGDSVGIAEWWCISKPLAEALEQMEGQTVINDGYGCWWAIPYQGRDITPERTLCDLGLFEFVPH</sequence>
<name>A0A0F9X959_9ZZZZ</name>
<gene>
    <name evidence="1" type="ORF">LCGC14_0177560</name>
</gene>
<protein>
    <submittedName>
        <fullName evidence="1">Uncharacterized protein</fullName>
    </submittedName>
</protein>
<comment type="caution">
    <text evidence="1">The sequence shown here is derived from an EMBL/GenBank/DDBJ whole genome shotgun (WGS) entry which is preliminary data.</text>
</comment>
<proteinExistence type="predicted"/>
<reference evidence="1" key="1">
    <citation type="journal article" date="2015" name="Nature">
        <title>Complex archaea that bridge the gap between prokaryotes and eukaryotes.</title>
        <authorList>
            <person name="Spang A."/>
            <person name="Saw J.H."/>
            <person name="Jorgensen S.L."/>
            <person name="Zaremba-Niedzwiedzka K."/>
            <person name="Martijn J."/>
            <person name="Lind A.E."/>
            <person name="van Eijk R."/>
            <person name="Schleper C."/>
            <person name="Guy L."/>
            <person name="Ettema T.J."/>
        </authorList>
    </citation>
    <scope>NUCLEOTIDE SEQUENCE</scope>
</reference>
<dbReference type="EMBL" id="LAZR01000070">
    <property type="protein sequence ID" value="KKN95511.1"/>
    <property type="molecule type" value="Genomic_DNA"/>
</dbReference>
<accession>A0A0F9X959</accession>
<organism evidence="1">
    <name type="scientific">marine sediment metagenome</name>
    <dbReference type="NCBI Taxonomy" id="412755"/>
    <lineage>
        <taxon>unclassified sequences</taxon>
        <taxon>metagenomes</taxon>
        <taxon>ecological metagenomes</taxon>
    </lineage>
</organism>
<dbReference type="AlphaFoldDB" id="A0A0F9X959"/>
<evidence type="ECO:0000313" key="1">
    <source>
        <dbReference type="EMBL" id="KKN95511.1"/>
    </source>
</evidence>